<sequence>MSPEMSTVVRRASAAVLAAGLVLAGTAPAHAGTGELLGAVWFDHVDDGGREAWEPVRAGAPVTVVHLTTGQTRRITTDERGEFHLTGLPFGEYELSVDARGYRPTTATTVRTAVDEASPVSKAGHFGMLGSAVTGFVWDDADRDGRRAEAEAGIATAVALIGRGDSGERVDRTATSQSDNPGGYYGFSDLPAGTYRVVPTVPEGYSPTAIGGGLFSDDSHATGVPASTPPFRVEAANHDNWHIDLGLAPGAGTDPMLVNRQSFKCLDQAYPGGVATTAVNAHDCNNGDNQRWSPRWVGVDTAVVVDRMSGWCLDQEYPHGSATTGVGAYPCNGGANQRWRIDYRPRDNYATLVNEASGWCLDQEYPNGSMSYEVGAWPCNGGQNQTWYWKSWR</sequence>
<evidence type="ECO:0000256" key="1">
    <source>
        <dbReference type="ARBA" id="ARBA00004613"/>
    </source>
</evidence>
<dbReference type="Pfam" id="PF17210">
    <property type="entry name" value="SdrD_B"/>
    <property type="match status" value="1"/>
</dbReference>
<dbReference type="CDD" id="cd00161">
    <property type="entry name" value="beta-trefoil_Ricin-like"/>
    <property type="match status" value="1"/>
</dbReference>
<dbReference type="AlphaFoldDB" id="A0A918ASF0"/>
<gene>
    <name evidence="7" type="ORF">GCM10010185_58070</name>
</gene>
<feature type="region of interest" description="Disordered" evidence="4">
    <location>
        <begin position="165"/>
        <end position="185"/>
    </location>
</feature>
<dbReference type="Gene3D" id="2.60.40.10">
    <property type="entry name" value="Immunoglobulins"/>
    <property type="match status" value="2"/>
</dbReference>
<dbReference type="InterPro" id="IPR013783">
    <property type="entry name" value="Ig-like_fold"/>
</dbReference>
<protein>
    <recommendedName>
        <fullName evidence="6">Ricin B lectin domain-containing protein</fullName>
    </recommendedName>
</protein>
<keyword evidence="2" id="KW-0964">Secreted</keyword>
<feature type="chain" id="PRO_5037344194" description="Ricin B lectin domain-containing protein" evidence="5">
    <location>
        <begin position="32"/>
        <end position="393"/>
    </location>
</feature>
<dbReference type="SUPFAM" id="SSF49478">
    <property type="entry name" value="Cna protein B-type domain"/>
    <property type="match status" value="1"/>
</dbReference>
<organism evidence="7 8">
    <name type="scientific">Saccharothrix coeruleofusca</name>
    <dbReference type="NCBI Taxonomy" id="33919"/>
    <lineage>
        <taxon>Bacteria</taxon>
        <taxon>Bacillati</taxon>
        <taxon>Actinomycetota</taxon>
        <taxon>Actinomycetes</taxon>
        <taxon>Pseudonocardiales</taxon>
        <taxon>Pseudonocardiaceae</taxon>
        <taxon>Saccharothrix</taxon>
    </lineage>
</organism>
<accession>A0A918ASF0</accession>
<name>A0A918ASF0_9PSEU</name>
<evidence type="ECO:0000259" key="6">
    <source>
        <dbReference type="SMART" id="SM00458"/>
    </source>
</evidence>
<comment type="subcellular location">
    <subcellularLocation>
        <location evidence="1">Secreted</location>
    </subcellularLocation>
</comment>
<dbReference type="GO" id="GO:0005576">
    <property type="term" value="C:extracellular region"/>
    <property type="evidence" value="ECO:0007669"/>
    <property type="project" value="UniProtKB-SubCell"/>
</dbReference>
<proteinExistence type="predicted"/>
<feature type="signal peptide" evidence="5">
    <location>
        <begin position="1"/>
        <end position="31"/>
    </location>
</feature>
<evidence type="ECO:0000256" key="5">
    <source>
        <dbReference type="SAM" id="SignalP"/>
    </source>
</evidence>
<keyword evidence="3 5" id="KW-0732">Signal</keyword>
<dbReference type="InterPro" id="IPR000772">
    <property type="entry name" value="Ricin_B_lectin"/>
</dbReference>
<feature type="domain" description="Ricin B lectin" evidence="6">
    <location>
        <begin position="253"/>
        <end position="390"/>
    </location>
</feature>
<reference evidence="7" key="2">
    <citation type="submission" date="2020-09" db="EMBL/GenBank/DDBJ databases">
        <authorList>
            <person name="Sun Q."/>
            <person name="Ohkuma M."/>
        </authorList>
    </citation>
    <scope>NUCLEOTIDE SEQUENCE</scope>
    <source>
        <strain evidence="7">JCM 3313</strain>
    </source>
</reference>
<dbReference type="SUPFAM" id="SSF50370">
    <property type="entry name" value="Ricin B-like lectins"/>
    <property type="match status" value="1"/>
</dbReference>
<dbReference type="EMBL" id="BMRG01000016">
    <property type="protein sequence ID" value="GGP76698.1"/>
    <property type="molecule type" value="Genomic_DNA"/>
</dbReference>
<evidence type="ECO:0000256" key="3">
    <source>
        <dbReference type="ARBA" id="ARBA00022729"/>
    </source>
</evidence>
<comment type="caution">
    <text evidence="7">The sequence shown here is derived from an EMBL/GenBank/DDBJ whole genome shotgun (WGS) entry which is preliminary data.</text>
</comment>
<evidence type="ECO:0000256" key="2">
    <source>
        <dbReference type="ARBA" id="ARBA00022525"/>
    </source>
</evidence>
<dbReference type="SUPFAM" id="SSF117074">
    <property type="entry name" value="Hypothetical protein PA1324"/>
    <property type="match status" value="1"/>
</dbReference>
<dbReference type="SMART" id="SM00458">
    <property type="entry name" value="RICIN"/>
    <property type="match status" value="1"/>
</dbReference>
<dbReference type="Pfam" id="PF13620">
    <property type="entry name" value="CarboxypepD_reg"/>
    <property type="match status" value="1"/>
</dbReference>
<dbReference type="GO" id="GO:0005975">
    <property type="term" value="P:carbohydrate metabolic process"/>
    <property type="evidence" value="ECO:0007669"/>
    <property type="project" value="UniProtKB-ARBA"/>
</dbReference>
<dbReference type="InterPro" id="IPR035992">
    <property type="entry name" value="Ricin_B-like_lectins"/>
</dbReference>
<evidence type="ECO:0000256" key="4">
    <source>
        <dbReference type="SAM" id="MobiDB-lite"/>
    </source>
</evidence>
<evidence type="ECO:0000313" key="7">
    <source>
        <dbReference type="EMBL" id="GGP76698.1"/>
    </source>
</evidence>
<dbReference type="Proteomes" id="UP000639606">
    <property type="component" value="Unassembled WGS sequence"/>
</dbReference>
<keyword evidence="8" id="KW-1185">Reference proteome</keyword>
<reference evidence="7" key="1">
    <citation type="journal article" date="2014" name="Int. J. Syst. Evol. Microbiol.">
        <title>Complete genome sequence of Corynebacterium casei LMG S-19264T (=DSM 44701T), isolated from a smear-ripened cheese.</title>
        <authorList>
            <consortium name="US DOE Joint Genome Institute (JGI-PGF)"/>
            <person name="Walter F."/>
            <person name="Albersmeier A."/>
            <person name="Kalinowski J."/>
            <person name="Ruckert C."/>
        </authorList>
    </citation>
    <scope>NUCLEOTIDE SEQUENCE</scope>
    <source>
        <strain evidence="7">JCM 3313</strain>
    </source>
</reference>
<dbReference type="Pfam" id="PF00652">
    <property type="entry name" value="Ricin_B_lectin"/>
    <property type="match status" value="1"/>
</dbReference>
<evidence type="ECO:0000313" key="8">
    <source>
        <dbReference type="Proteomes" id="UP000639606"/>
    </source>
</evidence>
<dbReference type="PROSITE" id="PS50231">
    <property type="entry name" value="RICIN_B_LECTIN"/>
    <property type="match status" value="1"/>
</dbReference>
<dbReference type="InterPro" id="IPR033764">
    <property type="entry name" value="Sdr_B"/>
</dbReference>
<dbReference type="Gene3D" id="2.80.10.50">
    <property type="match status" value="1"/>
</dbReference>